<dbReference type="EMBL" id="CYXO01000013">
    <property type="protein sequence ID" value="CUN14108.1"/>
    <property type="molecule type" value="Genomic_DNA"/>
</dbReference>
<dbReference type="RefSeq" id="WP_055195080.1">
    <property type="nucleotide sequence ID" value="NZ_CYXO01000013.1"/>
</dbReference>
<evidence type="ECO:0000313" key="3">
    <source>
        <dbReference type="EMBL" id="CUO36340.1"/>
    </source>
</evidence>
<feature type="transmembrane region" description="Helical" evidence="1">
    <location>
        <begin position="200"/>
        <end position="219"/>
    </location>
</feature>
<sequence>MNWTRERLKTNGKIAFKKNYWACVAVAVIMGIITGLSSISGGRTGSGASQNSLYGNDGFSFSYHYGWGFPFAGLAIAMAAIILMIVIWALKIFVGNLLEVGGKRFFVLNKTENPTVGTMFDAFRSGHYVNIVLTMFLRELFTSLWTLLLVIPGIVKHYEYLMIPYILAENPGMDRKEAFQISKRMMDGQKMETFILDLSFLGWDILTVITCGMVGIFYASPYKQATFAELYAFNKAKAYEEGYIR</sequence>
<dbReference type="Proteomes" id="UP000095597">
    <property type="component" value="Unassembled WGS sequence"/>
</dbReference>
<keyword evidence="1" id="KW-0472">Membrane</keyword>
<dbReference type="AlphaFoldDB" id="A0A174EK65"/>
<dbReference type="Pfam" id="PF06161">
    <property type="entry name" value="DUF975"/>
    <property type="match status" value="1"/>
</dbReference>
<dbReference type="EMBL" id="CYYM01000011">
    <property type="protein sequence ID" value="CUO36340.1"/>
    <property type="molecule type" value="Genomic_DNA"/>
</dbReference>
<evidence type="ECO:0000313" key="2">
    <source>
        <dbReference type="EMBL" id="CUN14108.1"/>
    </source>
</evidence>
<dbReference type="InterPro" id="IPR010380">
    <property type="entry name" value="DUF975"/>
</dbReference>
<dbReference type="PANTHER" id="PTHR40076">
    <property type="entry name" value="MEMBRANE PROTEIN-RELATED"/>
    <property type="match status" value="1"/>
</dbReference>
<reference evidence="4 5" key="1">
    <citation type="submission" date="2015-09" db="EMBL/GenBank/DDBJ databases">
        <authorList>
            <consortium name="Pathogen Informatics"/>
        </authorList>
    </citation>
    <scope>NUCLEOTIDE SEQUENCE [LARGE SCALE GENOMIC DNA]</scope>
    <source>
        <strain evidence="3 4">2789STDY5608851</strain>
        <strain evidence="2 5">2789STDY5834961</strain>
    </source>
</reference>
<feature type="transmembrane region" description="Helical" evidence="1">
    <location>
        <begin position="71"/>
        <end position="94"/>
    </location>
</feature>
<feature type="transmembrane region" description="Helical" evidence="1">
    <location>
        <begin position="128"/>
        <end position="155"/>
    </location>
</feature>
<evidence type="ECO:0000313" key="5">
    <source>
        <dbReference type="Proteomes" id="UP000095597"/>
    </source>
</evidence>
<feature type="transmembrane region" description="Helical" evidence="1">
    <location>
        <begin position="20"/>
        <end position="39"/>
    </location>
</feature>
<keyword evidence="1" id="KW-1133">Transmembrane helix</keyword>
<organism evidence="3 4">
    <name type="scientific">Dorea longicatena</name>
    <dbReference type="NCBI Taxonomy" id="88431"/>
    <lineage>
        <taxon>Bacteria</taxon>
        <taxon>Bacillati</taxon>
        <taxon>Bacillota</taxon>
        <taxon>Clostridia</taxon>
        <taxon>Lachnospirales</taxon>
        <taxon>Lachnospiraceae</taxon>
        <taxon>Dorea</taxon>
    </lineage>
</organism>
<evidence type="ECO:0000313" key="4">
    <source>
        <dbReference type="Proteomes" id="UP000095380"/>
    </source>
</evidence>
<dbReference type="PANTHER" id="PTHR40076:SF1">
    <property type="entry name" value="MEMBRANE PROTEIN"/>
    <property type="match status" value="1"/>
</dbReference>
<name>A0A174EK65_9FIRM</name>
<proteinExistence type="predicted"/>
<gene>
    <name evidence="3" type="ORF">ERS852408_02013</name>
    <name evidence="2" type="ORF">ERS852573_02114</name>
</gene>
<evidence type="ECO:0000256" key="1">
    <source>
        <dbReference type="SAM" id="Phobius"/>
    </source>
</evidence>
<protein>
    <submittedName>
        <fullName evidence="3">Predicted membrane protein</fullName>
    </submittedName>
</protein>
<dbReference type="OrthoDB" id="9784844at2"/>
<dbReference type="Proteomes" id="UP000095380">
    <property type="component" value="Unassembled WGS sequence"/>
</dbReference>
<keyword evidence="1" id="KW-0812">Transmembrane</keyword>
<accession>A0A174EK65</accession>